<sequence>MTVHGVPLLSPETPPMMLRSLLLTASAALALGACQEGASTEPTASTAVAAAPASRDAAIATVKTETRKFRDWLVVCDNGNACSAFGPAPDGQGGWVRVSLGAGPDARPAVSAGFWGDQEEGGAGPFTLTIDGRAFPAAQAIDPSNDQAYAGMIEGDALPVVDALASGRRLTLSQGTESTPISLSGAAAALLWIDERQGRLSTTTALVRRGSKPASTVPAAPALPVVRPAPAVAQTNLPKPVLSAAFEARADVKQCRADTVQSPNFQTAVTVDRLSADQELWGVPCSSGAYNYSMRYFLTGPNGAGPQALSFPTSRTPDDEVVDSEYDPGSRTLRGFNKGRGIGDCGIDSLWVWTGRAFVLAAESEMRECWGVPSDQWPTTWRSR</sequence>
<accession>A0A7W7IL98</accession>
<comment type="caution">
    <text evidence="1">The sequence shown here is derived from an EMBL/GenBank/DDBJ whole genome shotgun (WGS) entry which is preliminary data.</text>
</comment>
<name>A0A7W7IL98_9CAUL</name>
<gene>
    <name evidence="1" type="ORF">HNP32_000149</name>
</gene>
<proteinExistence type="predicted"/>
<reference evidence="1 2" key="1">
    <citation type="submission" date="2020-08" db="EMBL/GenBank/DDBJ databases">
        <title>Functional genomics of gut bacteria from endangered species of beetles.</title>
        <authorList>
            <person name="Carlos-Shanley C."/>
        </authorList>
    </citation>
    <scope>NUCLEOTIDE SEQUENCE [LARGE SCALE GENOMIC DNA]</scope>
    <source>
        <strain evidence="1 2">S00123</strain>
    </source>
</reference>
<dbReference type="AlphaFoldDB" id="A0A7W7IL98"/>
<protein>
    <recommendedName>
        <fullName evidence="3">DUF1176 domain-containing protein</fullName>
    </recommendedName>
</protein>
<keyword evidence="2" id="KW-1185">Reference proteome</keyword>
<dbReference type="InterPro" id="IPR009560">
    <property type="entry name" value="DUF1176"/>
</dbReference>
<evidence type="ECO:0008006" key="3">
    <source>
        <dbReference type="Google" id="ProtNLM"/>
    </source>
</evidence>
<dbReference type="Proteomes" id="UP000539957">
    <property type="component" value="Unassembled WGS sequence"/>
</dbReference>
<dbReference type="EMBL" id="JACHKY010000001">
    <property type="protein sequence ID" value="MBB4796435.1"/>
    <property type="molecule type" value="Genomic_DNA"/>
</dbReference>
<dbReference type="Pfam" id="PF06674">
    <property type="entry name" value="DUF1176"/>
    <property type="match status" value="1"/>
</dbReference>
<evidence type="ECO:0000313" key="1">
    <source>
        <dbReference type="EMBL" id="MBB4796435.1"/>
    </source>
</evidence>
<dbReference type="RefSeq" id="WP_184265864.1">
    <property type="nucleotide sequence ID" value="NZ_JACHKY010000001.1"/>
</dbReference>
<organism evidence="1 2">
    <name type="scientific">Brevundimonas bullata</name>
    <dbReference type="NCBI Taxonomy" id="13160"/>
    <lineage>
        <taxon>Bacteria</taxon>
        <taxon>Pseudomonadati</taxon>
        <taxon>Pseudomonadota</taxon>
        <taxon>Alphaproteobacteria</taxon>
        <taxon>Caulobacterales</taxon>
        <taxon>Caulobacteraceae</taxon>
        <taxon>Brevundimonas</taxon>
    </lineage>
</organism>
<evidence type="ECO:0000313" key="2">
    <source>
        <dbReference type="Proteomes" id="UP000539957"/>
    </source>
</evidence>